<dbReference type="EMBL" id="DXAQ01000037">
    <property type="protein sequence ID" value="HIZ88833.1"/>
    <property type="molecule type" value="Genomic_DNA"/>
</dbReference>
<evidence type="ECO:0000313" key="2">
    <source>
        <dbReference type="EMBL" id="HIZ88833.1"/>
    </source>
</evidence>
<dbReference type="AlphaFoldDB" id="A0A9D2GRR6"/>
<proteinExistence type="predicted"/>
<evidence type="ECO:0008006" key="4">
    <source>
        <dbReference type="Google" id="ProtNLM"/>
    </source>
</evidence>
<name>A0A9D2GRR6_9BACT</name>
<evidence type="ECO:0000256" key="1">
    <source>
        <dbReference type="SAM" id="SignalP"/>
    </source>
</evidence>
<organism evidence="2 3">
    <name type="scientific">Candidatus Mucispirillum faecigallinarum</name>
    <dbReference type="NCBI Taxonomy" id="2838699"/>
    <lineage>
        <taxon>Bacteria</taxon>
        <taxon>Pseudomonadati</taxon>
        <taxon>Deferribacterota</taxon>
        <taxon>Deferribacteres</taxon>
        <taxon>Deferribacterales</taxon>
        <taxon>Mucispirillaceae</taxon>
        <taxon>Mucispirillum</taxon>
    </lineage>
</organism>
<protein>
    <recommendedName>
        <fullName evidence="4">Lipoprotein</fullName>
    </recommendedName>
</protein>
<comment type="caution">
    <text evidence="2">The sequence shown here is derived from an EMBL/GenBank/DDBJ whole genome shotgun (WGS) entry which is preliminary data.</text>
</comment>
<reference evidence="2" key="1">
    <citation type="journal article" date="2021" name="PeerJ">
        <title>Extensive microbial diversity within the chicken gut microbiome revealed by metagenomics and culture.</title>
        <authorList>
            <person name="Gilroy R."/>
            <person name="Ravi A."/>
            <person name="Getino M."/>
            <person name="Pursley I."/>
            <person name="Horton D.L."/>
            <person name="Alikhan N.F."/>
            <person name="Baker D."/>
            <person name="Gharbi K."/>
            <person name="Hall N."/>
            <person name="Watson M."/>
            <person name="Adriaenssens E.M."/>
            <person name="Foster-Nyarko E."/>
            <person name="Jarju S."/>
            <person name="Secka A."/>
            <person name="Antonio M."/>
            <person name="Oren A."/>
            <person name="Chaudhuri R.R."/>
            <person name="La Ragione R."/>
            <person name="Hildebrand F."/>
            <person name="Pallen M.J."/>
        </authorList>
    </citation>
    <scope>NUCLEOTIDE SEQUENCE</scope>
    <source>
        <strain evidence="2">ChiW4-1371</strain>
    </source>
</reference>
<evidence type="ECO:0000313" key="3">
    <source>
        <dbReference type="Proteomes" id="UP000824176"/>
    </source>
</evidence>
<dbReference type="Proteomes" id="UP000824176">
    <property type="component" value="Unassembled WGS sequence"/>
</dbReference>
<sequence>MKRLITIITLLALVSGCNSVGGAVAVINPLNFTTTGFYPLLIIGELETNLSSLVIDKTKATVTDFNVNPFEILPEKSLIYVMPAVITRSYEKSYDNYYSSLISRYLLMNNFAQVTNDLEKADFVLMASIDESPERRTGTNYSVISLSIMEKDERAVFYSNVVVKSKSDKNFYYHPSKAARPVKELTLLGFEELFQAGLPQAFGVAR</sequence>
<feature type="signal peptide" evidence="1">
    <location>
        <begin position="1"/>
        <end position="25"/>
    </location>
</feature>
<accession>A0A9D2GRR6</accession>
<gene>
    <name evidence="2" type="ORF">H9804_02715</name>
</gene>
<keyword evidence="1" id="KW-0732">Signal</keyword>
<feature type="chain" id="PRO_5039263706" description="Lipoprotein" evidence="1">
    <location>
        <begin position="26"/>
        <end position="206"/>
    </location>
</feature>
<reference evidence="2" key="2">
    <citation type="submission" date="2021-04" db="EMBL/GenBank/DDBJ databases">
        <authorList>
            <person name="Gilroy R."/>
        </authorList>
    </citation>
    <scope>NUCLEOTIDE SEQUENCE</scope>
    <source>
        <strain evidence="2">ChiW4-1371</strain>
    </source>
</reference>
<dbReference type="PROSITE" id="PS51257">
    <property type="entry name" value="PROKAR_LIPOPROTEIN"/>
    <property type="match status" value="1"/>
</dbReference>